<evidence type="ECO:0000313" key="1">
    <source>
        <dbReference type="EMBL" id="MPN08010.1"/>
    </source>
</evidence>
<proteinExistence type="predicted"/>
<dbReference type="AlphaFoldDB" id="A0A645F2G5"/>
<sequence length="56" mass="6380">MVDLAVIDNDIVDLVQVDLLLKVSDKFIREGHPDGIYKDRLLLFDEIGVVSRTLVR</sequence>
<dbReference type="EMBL" id="VSSQ01054021">
    <property type="protein sequence ID" value="MPN08010.1"/>
    <property type="molecule type" value="Genomic_DNA"/>
</dbReference>
<protein>
    <submittedName>
        <fullName evidence="1">Uncharacterized protein</fullName>
    </submittedName>
</protein>
<accession>A0A645F2G5</accession>
<organism evidence="1">
    <name type="scientific">bioreactor metagenome</name>
    <dbReference type="NCBI Taxonomy" id="1076179"/>
    <lineage>
        <taxon>unclassified sequences</taxon>
        <taxon>metagenomes</taxon>
        <taxon>ecological metagenomes</taxon>
    </lineage>
</organism>
<gene>
    <name evidence="1" type="ORF">SDC9_155286</name>
</gene>
<name>A0A645F2G5_9ZZZZ</name>
<reference evidence="1" key="1">
    <citation type="submission" date="2019-08" db="EMBL/GenBank/DDBJ databases">
        <authorList>
            <person name="Kucharzyk K."/>
            <person name="Murdoch R.W."/>
            <person name="Higgins S."/>
            <person name="Loffler F."/>
        </authorList>
    </citation>
    <scope>NUCLEOTIDE SEQUENCE</scope>
</reference>
<comment type="caution">
    <text evidence="1">The sequence shown here is derived from an EMBL/GenBank/DDBJ whole genome shotgun (WGS) entry which is preliminary data.</text>
</comment>